<dbReference type="InterPro" id="IPR000713">
    <property type="entry name" value="Mur_ligase_N"/>
</dbReference>
<evidence type="ECO:0000259" key="12">
    <source>
        <dbReference type="Pfam" id="PF01225"/>
    </source>
</evidence>
<evidence type="ECO:0000259" key="13">
    <source>
        <dbReference type="Pfam" id="PF02875"/>
    </source>
</evidence>
<keyword evidence="3 10" id="KW-0132">Cell division</keyword>
<keyword evidence="5 10" id="KW-0067">ATP-binding</keyword>
<keyword evidence="16" id="KW-1185">Reference proteome</keyword>
<dbReference type="Pfam" id="PF01225">
    <property type="entry name" value="Mur_ligase"/>
    <property type="match status" value="1"/>
</dbReference>
<keyword evidence="2 10" id="KW-0436">Ligase</keyword>
<dbReference type="Gene3D" id="3.90.190.20">
    <property type="entry name" value="Mur ligase, C-terminal domain"/>
    <property type="match status" value="1"/>
</dbReference>
<evidence type="ECO:0000256" key="4">
    <source>
        <dbReference type="ARBA" id="ARBA00022741"/>
    </source>
</evidence>
<dbReference type="Gene3D" id="3.40.1390.10">
    <property type="entry name" value="MurE/MurF, N-terminal domain"/>
    <property type="match status" value="1"/>
</dbReference>
<keyword evidence="8 10" id="KW-0131">Cell cycle</keyword>
<dbReference type="SUPFAM" id="SSF53244">
    <property type="entry name" value="MurD-like peptide ligases, peptide-binding domain"/>
    <property type="match status" value="1"/>
</dbReference>
<dbReference type="Gene3D" id="3.40.1190.10">
    <property type="entry name" value="Mur-like, catalytic domain"/>
    <property type="match status" value="1"/>
</dbReference>
<dbReference type="GO" id="GO:0071555">
    <property type="term" value="P:cell wall organization"/>
    <property type="evidence" value="ECO:0007669"/>
    <property type="project" value="UniProtKB-KW"/>
</dbReference>
<organism evidence="15 16">
    <name type="scientific">Sporotomaculum syntrophicum</name>
    <dbReference type="NCBI Taxonomy" id="182264"/>
    <lineage>
        <taxon>Bacteria</taxon>
        <taxon>Bacillati</taxon>
        <taxon>Bacillota</taxon>
        <taxon>Clostridia</taxon>
        <taxon>Eubacteriales</taxon>
        <taxon>Desulfallaceae</taxon>
        <taxon>Sporotomaculum</taxon>
    </lineage>
</organism>
<dbReference type="GO" id="GO:0005524">
    <property type="term" value="F:ATP binding"/>
    <property type="evidence" value="ECO:0007669"/>
    <property type="project" value="UniProtKB-UniRule"/>
</dbReference>
<evidence type="ECO:0000259" key="14">
    <source>
        <dbReference type="Pfam" id="PF08245"/>
    </source>
</evidence>
<dbReference type="Proteomes" id="UP000798488">
    <property type="component" value="Unassembled WGS sequence"/>
</dbReference>
<feature type="domain" description="Mur ligase N-terminal catalytic" evidence="12">
    <location>
        <begin position="27"/>
        <end position="98"/>
    </location>
</feature>
<dbReference type="PANTHER" id="PTHR43024">
    <property type="entry name" value="UDP-N-ACETYLMURAMOYL-TRIPEPTIDE--D-ALANYL-D-ALANINE LIGASE"/>
    <property type="match status" value="1"/>
</dbReference>
<evidence type="ECO:0000256" key="6">
    <source>
        <dbReference type="ARBA" id="ARBA00022960"/>
    </source>
</evidence>
<keyword evidence="9 10" id="KW-0961">Cell wall biogenesis/degradation</keyword>
<dbReference type="InterPro" id="IPR013221">
    <property type="entry name" value="Mur_ligase_cen"/>
</dbReference>
<evidence type="ECO:0000256" key="9">
    <source>
        <dbReference type="ARBA" id="ARBA00023316"/>
    </source>
</evidence>
<dbReference type="HAMAP" id="MF_02019">
    <property type="entry name" value="MurF"/>
    <property type="match status" value="1"/>
</dbReference>
<dbReference type="GO" id="GO:0047480">
    <property type="term" value="F:UDP-N-acetylmuramoyl-tripeptide-D-alanyl-D-alanine ligase activity"/>
    <property type="evidence" value="ECO:0007669"/>
    <property type="project" value="UniProtKB-UniRule"/>
</dbReference>
<dbReference type="AlphaFoldDB" id="A0A9D3AW20"/>
<evidence type="ECO:0000256" key="11">
    <source>
        <dbReference type="RuleBase" id="RU004136"/>
    </source>
</evidence>
<accession>A0A9D3AW20</accession>
<comment type="subcellular location">
    <subcellularLocation>
        <location evidence="10 11">Cytoplasm</location>
    </subcellularLocation>
</comment>
<comment type="pathway">
    <text evidence="10 11">Cell wall biogenesis; peptidoglycan biosynthesis.</text>
</comment>
<proteinExistence type="inferred from homology"/>
<dbReference type="NCBIfam" id="TIGR01143">
    <property type="entry name" value="murF"/>
    <property type="match status" value="1"/>
</dbReference>
<protein>
    <recommendedName>
        <fullName evidence="10 11">UDP-N-acetylmuramoyl-tripeptide--D-alanyl-D-alanine ligase</fullName>
        <ecNumber evidence="10 11">6.3.2.10</ecNumber>
    </recommendedName>
    <alternativeName>
        <fullName evidence="10">D-alanyl-D-alanine-adding enzyme</fullName>
    </alternativeName>
</protein>
<dbReference type="SUPFAM" id="SSF53623">
    <property type="entry name" value="MurD-like peptide ligases, catalytic domain"/>
    <property type="match status" value="1"/>
</dbReference>
<dbReference type="InterPro" id="IPR004101">
    <property type="entry name" value="Mur_ligase_C"/>
</dbReference>
<dbReference type="EMBL" id="LSRS01000004">
    <property type="protein sequence ID" value="KAF1084865.1"/>
    <property type="molecule type" value="Genomic_DNA"/>
</dbReference>
<comment type="caution">
    <text evidence="15">The sequence shown here is derived from an EMBL/GenBank/DDBJ whole genome shotgun (WGS) entry which is preliminary data.</text>
</comment>
<keyword evidence="1 10" id="KW-0963">Cytoplasm</keyword>
<dbReference type="InterPro" id="IPR005863">
    <property type="entry name" value="UDP-N-AcMur_synth"/>
</dbReference>
<dbReference type="InterPro" id="IPR051046">
    <property type="entry name" value="MurCDEF_CellWall_CoF430Synth"/>
</dbReference>
<dbReference type="InterPro" id="IPR035911">
    <property type="entry name" value="MurE/MurF_N"/>
</dbReference>
<evidence type="ECO:0000256" key="5">
    <source>
        <dbReference type="ARBA" id="ARBA00022840"/>
    </source>
</evidence>
<evidence type="ECO:0000313" key="15">
    <source>
        <dbReference type="EMBL" id="KAF1084865.1"/>
    </source>
</evidence>
<comment type="function">
    <text evidence="10 11">Involved in cell wall formation. Catalyzes the final step in the synthesis of UDP-N-acetylmuramoyl-pentapeptide, the precursor of murein.</text>
</comment>
<keyword evidence="4 10" id="KW-0547">Nucleotide-binding</keyword>
<evidence type="ECO:0000256" key="1">
    <source>
        <dbReference type="ARBA" id="ARBA00022490"/>
    </source>
</evidence>
<gene>
    <name evidence="15" type="primary">murF_1</name>
    <name evidence="10" type="synonym">murF</name>
    <name evidence="15" type="ORF">SPSYN_02035</name>
</gene>
<feature type="domain" description="Mur ligase C-terminal" evidence="13">
    <location>
        <begin position="318"/>
        <end position="449"/>
    </location>
</feature>
<dbReference type="InterPro" id="IPR036565">
    <property type="entry name" value="Mur-like_cat_sf"/>
</dbReference>
<dbReference type="Pfam" id="PF08245">
    <property type="entry name" value="Mur_ligase_M"/>
    <property type="match status" value="1"/>
</dbReference>
<evidence type="ECO:0000313" key="16">
    <source>
        <dbReference type="Proteomes" id="UP000798488"/>
    </source>
</evidence>
<dbReference type="Pfam" id="PF02875">
    <property type="entry name" value="Mur_ligase_C"/>
    <property type="match status" value="1"/>
</dbReference>
<reference evidence="15" key="1">
    <citation type="submission" date="2016-02" db="EMBL/GenBank/DDBJ databases">
        <title>Draft Genome Sequence of Sporotomaculum syntrophicum Strain FB, a Syntrophic Benzoate Degrader.</title>
        <authorList>
            <person name="Nobu M.K."/>
            <person name="Narihiro T."/>
            <person name="Qiu Y.-L."/>
            <person name="Ohashi A."/>
            <person name="Liu W.-T."/>
            <person name="Yuji S."/>
        </authorList>
    </citation>
    <scope>NUCLEOTIDE SEQUENCE</scope>
    <source>
        <strain evidence="15">FB</strain>
    </source>
</reference>
<evidence type="ECO:0000256" key="8">
    <source>
        <dbReference type="ARBA" id="ARBA00023306"/>
    </source>
</evidence>
<sequence length="463" mass="49121">MKTMTVGEVYRAIGGRLLQGDEKVAVSRVCIDTRKILSGDLFFALRGENFDAHDFVEQAVEGGAAALVLSRDIKGLRVQIPVIKVSDTLAGLQALAAYHRRQFMVPVVGITGSSGKTTTKDMVASVLESCWTVLKTKGNFNNEIGLPLTLLEFTQKHSAAVVEMAMRGSGEINALCQIARPTCAVITNIGTAHLERLGSPANIARVKGELLEHIPADGFALLPGDSQLAREQARRCHGQVLFFGLEPGLDVYARDVCREGAGNRFTVVMGDVEQEVFLPLPGQHNVQNALAAFGVGIMLGLSPKQAAAGLSQVTLSGMRMDVVDATINGGTVTIVNDAYNANPDSTCAALQALEEIAANTRRSVAVLGDMLELGTGNVEGHRRVGAAVVRHHVAHLVTVGELSRETAQGAHMSGGIPGGIVCCQNNAEALEVLRGILRPGDVILVKGSRGMRMEQIIKGLLKD</sequence>
<dbReference type="GO" id="GO:0051301">
    <property type="term" value="P:cell division"/>
    <property type="evidence" value="ECO:0007669"/>
    <property type="project" value="UniProtKB-KW"/>
</dbReference>
<dbReference type="GO" id="GO:0009252">
    <property type="term" value="P:peptidoglycan biosynthetic process"/>
    <property type="evidence" value="ECO:0007669"/>
    <property type="project" value="UniProtKB-UniRule"/>
</dbReference>
<keyword evidence="7 10" id="KW-0573">Peptidoglycan synthesis</keyword>
<dbReference type="EC" id="6.3.2.10" evidence="10 11"/>
<name>A0A9D3AW20_9FIRM</name>
<dbReference type="GO" id="GO:0008360">
    <property type="term" value="P:regulation of cell shape"/>
    <property type="evidence" value="ECO:0007669"/>
    <property type="project" value="UniProtKB-KW"/>
</dbReference>
<comment type="catalytic activity">
    <reaction evidence="10 11">
        <text>D-alanyl-D-alanine + UDP-N-acetyl-alpha-D-muramoyl-L-alanyl-gamma-D-glutamyl-meso-2,6-diaminopimelate + ATP = UDP-N-acetyl-alpha-D-muramoyl-L-alanyl-gamma-D-glutamyl-meso-2,6-diaminopimeloyl-D-alanyl-D-alanine + ADP + phosphate + H(+)</text>
        <dbReference type="Rhea" id="RHEA:28374"/>
        <dbReference type="ChEBI" id="CHEBI:15378"/>
        <dbReference type="ChEBI" id="CHEBI:30616"/>
        <dbReference type="ChEBI" id="CHEBI:43474"/>
        <dbReference type="ChEBI" id="CHEBI:57822"/>
        <dbReference type="ChEBI" id="CHEBI:61386"/>
        <dbReference type="ChEBI" id="CHEBI:83905"/>
        <dbReference type="ChEBI" id="CHEBI:456216"/>
        <dbReference type="EC" id="6.3.2.10"/>
    </reaction>
</comment>
<keyword evidence="6 10" id="KW-0133">Cell shape</keyword>
<evidence type="ECO:0000256" key="3">
    <source>
        <dbReference type="ARBA" id="ARBA00022618"/>
    </source>
</evidence>
<comment type="similarity">
    <text evidence="10">Belongs to the MurCDEF family. MurF subfamily.</text>
</comment>
<dbReference type="InterPro" id="IPR036615">
    <property type="entry name" value="Mur_ligase_C_dom_sf"/>
</dbReference>
<feature type="domain" description="Mur ligase central" evidence="14">
    <location>
        <begin position="110"/>
        <end position="295"/>
    </location>
</feature>
<evidence type="ECO:0000256" key="7">
    <source>
        <dbReference type="ARBA" id="ARBA00022984"/>
    </source>
</evidence>
<dbReference type="GO" id="GO:0005737">
    <property type="term" value="C:cytoplasm"/>
    <property type="evidence" value="ECO:0007669"/>
    <property type="project" value="UniProtKB-SubCell"/>
</dbReference>
<dbReference type="SUPFAM" id="SSF63418">
    <property type="entry name" value="MurE/MurF N-terminal domain"/>
    <property type="match status" value="1"/>
</dbReference>
<evidence type="ECO:0000256" key="2">
    <source>
        <dbReference type="ARBA" id="ARBA00022598"/>
    </source>
</evidence>
<dbReference type="PANTHER" id="PTHR43024:SF1">
    <property type="entry name" value="UDP-N-ACETYLMURAMOYL-TRIPEPTIDE--D-ALANYL-D-ALANINE LIGASE"/>
    <property type="match status" value="1"/>
</dbReference>
<feature type="binding site" evidence="10">
    <location>
        <begin position="112"/>
        <end position="118"/>
    </location>
    <ligand>
        <name>ATP</name>
        <dbReference type="ChEBI" id="CHEBI:30616"/>
    </ligand>
</feature>
<evidence type="ECO:0000256" key="10">
    <source>
        <dbReference type="HAMAP-Rule" id="MF_02019"/>
    </source>
</evidence>